<reference evidence="11" key="1">
    <citation type="submission" date="2022-10" db="EMBL/GenBank/DDBJ databases">
        <title>The WGS of Solirubrobacter ginsenosidimutans DSM 21036.</title>
        <authorList>
            <person name="Jiang Z."/>
        </authorList>
    </citation>
    <scope>NUCLEOTIDE SEQUENCE</scope>
    <source>
        <strain evidence="11">DSM 21036</strain>
    </source>
</reference>
<gene>
    <name evidence="11" type="ORF">OM076_17650</name>
</gene>
<dbReference type="PROSITE" id="PS00867">
    <property type="entry name" value="CPSASE_2"/>
    <property type="match status" value="1"/>
</dbReference>
<dbReference type="SUPFAM" id="SSF51230">
    <property type="entry name" value="Single hybrid motif"/>
    <property type="match status" value="1"/>
</dbReference>
<dbReference type="Pfam" id="PF02786">
    <property type="entry name" value="CPSase_L_D2"/>
    <property type="match status" value="1"/>
</dbReference>
<dbReference type="InterPro" id="IPR016185">
    <property type="entry name" value="PreATP-grasp_dom_sf"/>
</dbReference>
<dbReference type="PANTHER" id="PTHR18866">
    <property type="entry name" value="CARBOXYLASE:PYRUVATE/ACETYL-COA/PROPIONYL-COA CARBOXYLASE"/>
    <property type="match status" value="1"/>
</dbReference>
<evidence type="ECO:0000256" key="4">
    <source>
        <dbReference type="ARBA" id="ARBA00022741"/>
    </source>
</evidence>
<evidence type="ECO:0000313" key="11">
    <source>
        <dbReference type="EMBL" id="MDA0162102.1"/>
    </source>
</evidence>
<keyword evidence="6" id="KW-0092">Biotin</keyword>
<evidence type="ECO:0000256" key="3">
    <source>
        <dbReference type="ARBA" id="ARBA00022598"/>
    </source>
</evidence>
<evidence type="ECO:0000256" key="6">
    <source>
        <dbReference type="ARBA" id="ARBA00023267"/>
    </source>
</evidence>
<dbReference type="Pfam" id="PF00289">
    <property type="entry name" value="Biotin_carb_N"/>
    <property type="match status" value="1"/>
</dbReference>
<dbReference type="Gene3D" id="2.40.50.100">
    <property type="match status" value="1"/>
</dbReference>
<dbReference type="SUPFAM" id="SSF56059">
    <property type="entry name" value="Glutathione synthetase ATP-binding domain-like"/>
    <property type="match status" value="1"/>
</dbReference>
<dbReference type="CDD" id="cd06850">
    <property type="entry name" value="biotinyl_domain"/>
    <property type="match status" value="1"/>
</dbReference>
<dbReference type="Gene3D" id="3.30.470.20">
    <property type="entry name" value="ATP-grasp fold, B domain"/>
    <property type="match status" value="1"/>
</dbReference>
<feature type="domain" description="Lipoyl-binding" evidence="8">
    <location>
        <begin position="517"/>
        <end position="595"/>
    </location>
</feature>
<keyword evidence="12" id="KW-1185">Reference proteome</keyword>
<dbReference type="PANTHER" id="PTHR18866:SF33">
    <property type="entry name" value="METHYLCROTONOYL-COA CARBOXYLASE SUBUNIT ALPHA, MITOCHONDRIAL-RELATED"/>
    <property type="match status" value="1"/>
</dbReference>
<evidence type="ECO:0000256" key="2">
    <source>
        <dbReference type="ARBA" id="ARBA00013263"/>
    </source>
</evidence>
<dbReference type="RefSeq" id="WP_270041339.1">
    <property type="nucleotide sequence ID" value="NZ_JAPDOD010000016.1"/>
</dbReference>
<feature type="domain" description="Biotin carboxylation" evidence="10">
    <location>
        <begin position="1"/>
        <end position="425"/>
    </location>
</feature>
<feature type="domain" description="ATP-grasp" evidence="9">
    <location>
        <begin position="112"/>
        <end position="303"/>
    </location>
</feature>
<dbReference type="Proteomes" id="UP001149140">
    <property type="component" value="Unassembled WGS sequence"/>
</dbReference>
<dbReference type="InterPro" id="IPR005481">
    <property type="entry name" value="BC-like_N"/>
</dbReference>
<dbReference type="InterPro" id="IPR011054">
    <property type="entry name" value="Rudment_hybrid_motif"/>
</dbReference>
<dbReference type="InterPro" id="IPR000089">
    <property type="entry name" value="Biotin_lipoyl"/>
</dbReference>
<evidence type="ECO:0000256" key="7">
    <source>
        <dbReference type="PROSITE-ProRule" id="PRU00409"/>
    </source>
</evidence>
<dbReference type="GO" id="GO:0005524">
    <property type="term" value="F:ATP binding"/>
    <property type="evidence" value="ECO:0007669"/>
    <property type="project" value="UniProtKB-UniRule"/>
</dbReference>
<proteinExistence type="predicted"/>
<evidence type="ECO:0000256" key="1">
    <source>
        <dbReference type="ARBA" id="ARBA00001953"/>
    </source>
</evidence>
<keyword evidence="4 7" id="KW-0547">Nucleotide-binding</keyword>
<comment type="cofactor">
    <cofactor evidence="1">
        <name>biotin</name>
        <dbReference type="ChEBI" id="CHEBI:57586"/>
    </cofactor>
</comment>
<dbReference type="GO" id="GO:0004075">
    <property type="term" value="F:biotin carboxylase activity"/>
    <property type="evidence" value="ECO:0007669"/>
    <property type="project" value="UniProtKB-EC"/>
</dbReference>
<dbReference type="EC" id="6.3.4.14" evidence="2"/>
<dbReference type="Pfam" id="PF00364">
    <property type="entry name" value="Biotin_lipoyl"/>
    <property type="match status" value="1"/>
</dbReference>
<comment type="caution">
    <text evidence="11">The sequence shown here is derived from an EMBL/GenBank/DDBJ whole genome shotgun (WGS) entry which is preliminary data.</text>
</comment>
<dbReference type="EMBL" id="JAPDOD010000016">
    <property type="protein sequence ID" value="MDA0162102.1"/>
    <property type="molecule type" value="Genomic_DNA"/>
</dbReference>
<dbReference type="Pfam" id="PF02785">
    <property type="entry name" value="Biotin_carb_C"/>
    <property type="match status" value="1"/>
</dbReference>
<evidence type="ECO:0000259" key="9">
    <source>
        <dbReference type="PROSITE" id="PS50975"/>
    </source>
</evidence>
<dbReference type="GO" id="GO:0046872">
    <property type="term" value="F:metal ion binding"/>
    <property type="evidence" value="ECO:0007669"/>
    <property type="project" value="InterPro"/>
</dbReference>
<dbReference type="InterPro" id="IPR011053">
    <property type="entry name" value="Single_hybrid_motif"/>
</dbReference>
<accession>A0A9X3MTF8</accession>
<dbReference type="AlphaFoldDB" id="A0A9X3MTF8"/>
<sequence length="597" mass="62614">MFSSVLVANRGEIARRVIRTLRASGIRSVAIYTDADAGAPHVREADAAVRVGSYLSIEDVVAAAAGVDALHPGYGFLSENAGLARACAEARVVFVGPSPDAIELMGDKVRAKAAAAAAGVPVVDSLSVDEARVSDAYPLLVKAAAGGGGRGMRVVESPEGLDEAIAAAQREAAAGFGDDRVFIERFLPRARHIEVQVIGDAHGNVLSLGERECSLQRRHQKVLEESPSPVVSEALRARLGEEAIALAKAAGYSGAGTVEFIADADDPSVHFFLEMNARLQVEHPVTELVTGLDLVALQLQVAAGEPLDVEVTLSGHAIEARINAEDAQFFPSAGPVVLARYPEGVRVDAAVETGSVVGTDYDSMIAKVIAYGPDRASALARLDRALANTAILGLTTNTGFLRALLAREDVRAGEMDTGLIGRMDPPTPPLTDEQVARAAASLAMARETASAGDDPFERRDGWRLGGVRAPSFWKLSVDGGEPLDVVLDHEPVAGRFTYVHGWLGYEGWAWHVTEATAEDVHHAHADGELRAPMPGSVLLVPVAVGDAVEAGQTVVVLESMKMELALTAPVDGTVTELTVSVGDKVGRDETVAKVEAA</sequence>
<protein>
    <recommendedName>
        <fullName evidence="2">biotin carboxylase</fullName>
        <ecNumber evidence="2">6.3.4.14</ecNumber>
    </recommendedName>
</protein>
<name>A0A9X3MTF8_9ACTN</name>
<dbReference type="InterPro" id="IPR011764">
    <property type="entry name" value="Biotin_carboxylation_dom"/>
</dbReference>
<evidence type="ECO:0000259" key="10">
    <source>
        <dbReference type="PROSITE" id="PS50979"/>
    </source>
</evidence>
<dbReference type="FunFam" id="2.40.50.100:FF:000003">
    <property type="entry name" value="Acetyl-CoA carboxylase biotin carboxyl carrier protein"/>
    <property type="match status" value="1"/>
</dbReference>
<dbReference type="SUPFAM" id="SSF52440">
    <property type="entry name" value="PreATP-grasp domain"/>
    <property type="match status" value="1"/>
</dbReference>
<evidence type="ECO:0000259" key="8">
    <source>
        <dbReference type="PROSITE" id="PS50968"/>
    </source>
</evidence>
<dbReference type="InterPro" id="IPR011761">
    <property type="entry name" value="ATP-grasp"/>
</dbReference>
<dbReference type="PROSITE" id="PS00866">
    <property type="entry name" value="CPSASE_1"/>
    <property type="match status" value="1"/>
</dbReference>
<dbReference type="PROSITE" id="PS50968">
    <property type="entry name" value="BIOTINYL_LIPOYL"/>
    <property type="match status" value="1"/>
</dbReference>
<dbReference type="SMART" id="SM00878">
    <property type="entry name" value="Biotin_carb_C"/>
    <property type="match status" value="1"/>
</dbReference>
<keyword evidence="5 7" id="KW-0067">ATP-binding</keyword>
<organism evidence="11 12">
    <name type="scientific">Solirubrobacter ginsenosidimutans</name>
    <dbReference type="NCBI Taxonomy" id="490573"/>
    <lineage>
        <taxon>Bacteria</taxon>
        <taxon>Bacillati</taxon>
        <taxon>Actinomycetota</taxon>
        <taxon>Thermoleophilia</taxon>
        <taxon>Solirubrobacterales</taxon>
        <taxon>Solirubrobacteraceae</taxon>
        <taxon>Solirubrobacter</taxon>
    </lineage>
</organism>
<dbReference type="PROSITE" id="PS50975">
    <property type="entry name" value="ATP_GRASP"/>
    <property type="match status" value="1"/>
</dbReference>
<evidence type="ECO:0000256" key="5">
    <source>
        <dbReference type="ARBA" id="ARBA00022840"/>
    </source>
</evidence>
<dbReference type="SUPFAM" id="SSF51246">
    <property type="entry name" value="Rudiment single hybrid motif"/>
    <property type="match status" value="1"/>
</dbReference>
<dbReference type="InterPro" id="IPR005482">
    <property type="entry name" value="Biotin_COase_C"/>
</dbReference>
<dbReference type="InterPro" id="IPR050856">
    <property type="entry name" value="Biotin_carboxylase_complex"/>
</dbReference>
<evidence type="ECO:0000313" key="12">
    <source>
        <dbReference type="Proteomes" id="UP001149140"/>
    </source>
</evidence>
<dbReference type="PROSITE" id="PS50979">
    <property type="entry name" value="BC"/>
    <property type="match status" value="1"/>
</dbReference>
<keyword evidence="3" id="KW-0436">Ligase</keyword>
<dbReference type="InterPro" id="IPR005479">
    <property type="entry name" value="CPAse_ATP-bd"/>
</dbReference>